<dbReference type="EMBL" id="CM029045">
    <property type="protein sequence ID" value="KAG2594679.1"/>
    <property type="molecule type" value="Genomic_DNA"/>
</dbReference>
<reference evidence="2" key="1">
    <citation type="submission" date="2020-05" db="EMBL/GenBank/DDBJ databases">
        <title>WGS assembly of Panicum virgatum.</title>
        <authorList>
            <person name="Lovell J.T."/>
            <person name="Jenkins J."/>
            <person name="Shu S."/>
            <person name="Juenger T.E."/>
            <person name="Schmutz J."/>
        </authorList>
    </citation>
    <scope>NUCLEOTIDE SEQUENCE</scope>
    <source>
        <strain evidence="2">AP13</strain>
    </source>
</reference>
<organism evidence="2 3">
    <name type="scientific">Panicum virgatum</name>
    <name type="common">Blackwell switchgrass</name>
    <dbReference type="NCBI Taxonomy" id="38727"/>
    <lineage>
        <taxon>Eukaryota</taxon>
        <taxon>Viridiplantae</taxon>
        <taxon>Streptophyta</taxon>
        <taxon>Embryophyta</taxon>
        <taxon>Tracheophyta</taxon>
        <taxon>Spermatophyta</taxon>
        <taxon>Magnoliopsida</taxon>
        <taxon>Liliopsida</taxon>
        <taxon>Poales</taxon>
        <taxon>Poaceae</taxon>
        <taxon>PACMAD clade</taxon>
        <taxon>Panicoideae</taxon>
        <taxon>Panicodae</taxon>
        <taxon>Paniceae</taxon>
        <taxon>Panicinae</taxon>
        <taxon>Panicum</taxon>
        <taxon>Panicum sect. Hiantes</taxon>
    </lineage>
</organism>
<evidence type="ECO:0000313" key="3">
    <source>
        <dbReference type="Proteomes" id="UP000823388"/>
    </source>
</evidence>
<evidence type="ECO:0000313" key="2">
    <source>
        <dbReference type="EMBL" id="KAG2594679.1"/>
    </source>
</evidence>
<name>A0A8T0SE92_PANVG</name>
<protein>
    <submittedName>
        <fullName evidence="2">Uncharacterized protein</fullName>
    </submittedName>
</protein>
<keyword evidence="3" id="KW-1185">Reference proteome</keyword>
<comment type="caution">
    <text evidence="2">The sequence shown here is derived from an EMBL/GenBank/DDBJ whole genome shotgun (WGS) entry which is preliminary data.</text>
</comment>
<dbReference type="AlphaFoldDB" id="A0A8T0SE92"/>
<sequence length="225" mass="24510">MDGVFSGMMTGVTEVSSVSWSFINKLCKTERLFCFPAISYKTLPKSGIPLPPLGSAHHRCSDMRRHRSDSVPPLQSPPSALHDRGHSLPRSRHPSKTASFAPPLPFPYHSRALHKPSNKSVPIKSQGRITNTELQEVSLAASPVTSSYPQEGYRSVARRAAAARVSAGILGQMIEEGGGRAACPLRPPVWDEAPGNVRRDSTSGGQKVTAEPILTFFLSFHFFCF</sequence>
<gene>
    <name evidence="2" type="ORF">PVAP13_5KG011612</name>
</gene>
<proteinExistence type="predicted"/>
<dbReference type="Proteomes" id="UP000823388">
    <property type="component" value="Chromosome 5K"/>
</dbReference>
<accession>A0A8T0SE92</accession>
<feature type="region of interest" description="Disordered" evidence="1">
    <location>
        <begin position="54"/>
        <end position="101"/>
    </location>
</feature>
<evidence type="ECO:0000256" key="1">
    <source>
        <dbReference type="SAM" id="MobiDB-lite"/>
    </source>
</evidence>